<comment type="caution">
    <text evidence="3">The sequence shown here is derived from an EMBL/GenBank/DDBJ whole genome shotgun (WGS) entry which is preliminary data.</text>
</comment>
<accession>A0ABS0X5W8</accession>
<dbReference type="EMBL" id="JAEKOZ010000008">
    <property type="protein sequence ID" value="MBJ3808411.1"/>
    <property type="molecule type" value="Genomic_DNA"/>
</dbReference>
<keyword evidence="2" id="KW-0732">Signal</keyword>
<evidence type="ECO:0000313" key="3">
    <source>
        <dbReference type="EMBL" id="MBJ3808411.1"/>
    </source>
</evidence>
<evidence type="ECO:0000313" key="4">
    <source>
        <dbReference type="Proteomes" id="UP000634780"/>
    </source>
</evidence>
<sequence>MRFRTALAAASGALALIVTLPTSAAAAEGTFQYTYSGLDGRPQIAAIDNPDSWVCVTLPEVGDPDSSSPAHSPRNRTDQFAHVFTGPDCDGDSFTLRPHTGYGSERLTLRSVRFTPPLPS</sequence>
<evidence type="ECO:0000256" key="2">
    <source>
        <dbReference type="SAM" id="SignalP"/>
    </source>
</evidence>
<dbReference type="RefSeq" id="WP_190117507.1">
    <property type="nucleotide sequence ID" value="NZ_BMVR01000008.1"/>
</dbReference>
<evidence type="ECO:0000256" key="1">
    <source>
        <dbReference type="SAM" id="MobiDB-lite"/>
    </source>
</evidence>
<proteinExistence type="predicted"/>
<feature type="region of interest" description="Disordered" evidence="1">
    <location>
        <begin position="59"/>
        <end position="82"/>
    </location>
</feature>
<protein>
    <recommendedName>
        <fullName evidence="5">Secreted protein</fullName>
    </recommendedName>
</protein>
<organism evidence="3 4">
    <name type="scientific">Streptomyces flavofungini</name>
    <dbReference type="NCBI Taxonomy" id="68200"/>
    <lineage>
        <taxon>Bacteria</taxon>
        <taxon>Bacillati</taxon>
        <taxon>Actinomycetota</taxon>
        <taxon>Actinomycetes</taxon>
        <taxon>Kitasatosporales</taxon>
        <taxon>Streptomycetaceae</taxon>
        <taxon>Streptomyces</taxon>
    </lineage>
</organism>
<name>A0ABS0X5W8_9ACTN</name>
<dbReference type="Proteomes" id="UP000634780">
    <property type="component" value="Unassembled WGS sequence"/>
</dbReference>
<keyword evidence="4" id="KW-1185">Reference proteome</keyword>
<evidence type="ECO:0008006" key="5">
    <source>
        <dbReference type="Google" id="ProtNLM"/>
    </source>
</evidence>
<gene>
    <name evidence="3" type="ORF">JGB26_15035</name>
</gene>
<feature type="signal peptide" evidence="2">
    <location>
        <begin position="1"/>
        <end position="26"/>
    </location>
</feature>
<reference evidence="3 4" key="1">
    <citation type="submission" date="2020-12" db="EMBL/GenBank/DDBJ databases">
        <title>Streptomyces typhae sp. nov., a novel endophytic actinomycete isolated from the root of cattail pollen (Typha angustifolia L.).</title>
        <authorList>
            <person name="Peng C."/>
            <person name="Liu C."/>
        </authorList>
    </citation>
    <scope>NUCLEOTIDE SEQUENCE [LARGE SCALE GENOMIC DNA]</scope>
    <source>
        <strain evidence="3 4">JCM 4753</strain>
    </source>
</reference>
<feature type="chain" id="PRO_5045047756" description="Secreted protein" evidence="2">
    <location>
        <begin position="27"/>
        <end position="120"/>
    </location>
</feature>